<dbReference type="NCBIfam" id="TIGR02001">
    <property type="entry name" value="gcw_chp"/>
    <property type="match status" value="1"/>
</dbReference>
<dbReference type="Pfam" id="PF09694">
    <property type="entry name" value="Gcw_chp"/>
    <property type="match status" value="1"/>
</dbReference>
<sequence>MRYTMISLAALAAAVAATPAMAQDQTDPAPAVTISGSVAVVSDYKFRGISQTDGNFAVQGGITISHASGFYVSAWGSSIDDYVTVHGTAHQELDLIAGYKHAFDGGVTVDVGALYYVYPGTRPGFTGDKSASDFIEPYASVSYAIGPVTGKVTGNYAPKQKALAIDQGQTGLLKKEDNFYLAGDLSVAIPKTPIGLTAHLGHTWGPSWLSGPTDEYTDWGVGATFTYKSLTFGVNYVDTDTTFITPSSKDAAKGGILGSVSVAF</sequence>
<gene>
    <name evidence="2" type="ORF">HNP52_000621</name>
</gene>
<proteinExistence type="predicted"/>
<dbReference type="Proteomes" id="UP000575241">
    <property type="component" value="Unassembled WGS sequence"/>
</dbReference>
<dbReference type="AlphaFoldDB" id="A0A7W7JZ94"/>
<keyword evidence="3" id="KW-1185">Reference proteome</keyword>
<protein>
    <submittedName>
        <fullName evidence="2">Uncharacterized protein (TIGR02001 family)</fullName>
    </submittedName>
</protein>
<dbReference type="InterPro" id="IPR010239">
    <property type="entry name" value="CHP02001"/>
</dbReference>
<feature type="chain" id="PRO_5030557979" evidence="1">
    <location>
        <begin position="23"/>
        <end position="264"/>
    </location>
</feature>
<evidence type="ECO:0000313" key="3">
    <source>
        <dbReference type="Proteomes" id="UP000575241"/>
    </source>
</evidence>
<comment type="caution">
    <text evidence="2">The sequence shown here is derived from an EMBL/GenBank/DDBJ whole genome shotgun (WGS) entry which is preliminary data.</text>
</comment>
<name>A0A7W7JZ94_9SPHN</name>
<keyword evidence="1" id="KW-0732">Signal</keyword>
<dbReference type="EMBL" id="JACHLN010000001">
    <property type="protein sequence ID" value="MBB4837570.1"/>
    <property type="molecule type" value="Genomic_DNA"/>
</dbReference>
<accession>A0A7W7JZ94</accession>
<dbReference type="RefSeq" id="WP_184162341.1">
    <property type="nucleotide sequence ID" value="NZ_JACHLN010000001.1"/>
</dbReference>
<evidence type="ECO:0000256" key="1">
    <source>
        <dbReference type="SAM" id="SignalP"/>
    </source>
</evidence>
<feature type="signal peptide" evidence="1">
    <location>
        <begin position="1"/>
        <end position="22"/>
    </location>
</feature>
<reference evidence="2 3" key="1">
    <citation type="submission" date="2020-08" db="EMBL/GenBank/DDBJ databases">
        <title>Functional genomics of gut bacteria from endangered species of beetles.</title>
        <authorList>
            <person name="Carlos-Shanley C."/>
        </authorList>
    </citation>
    <scope>NUCLEOTIDE SEQUENCE [LARGE SCALE GENOMIC DNA]</scope>
    <source>
        <strain evidence="2 3">S00224</strain>
    </source>
</reference>
<evidence type="ECO:0000313" key="2">
    <source>
        <dbReference type="EMBL" id="MBB4837570.1"/>
    </source>
</evidence>
<organism evidence="2 3">
    <name type="scientific">Sphingomonas kyeonggiensis</name>
    <dbReference type="NCBI Taxonomy" id="1268553"/>
    <lineage>
        <taxon>Bacteria</taxon>
        <taxon>Pseudomonadati</taxon>
        <taxon>Pseudomonadota</taxon>
        <taxon>Alphaproteobacteria</taxon>
        <taxon>Sphingomonadales</taxon>
        <taxon>Sphingomonadaceae</taxon>
        <taxon>Sphingomonas</taxon>
    </lineage>
</organism>